<accession>A0AA51X8A8</accession>
<organism evidence="1 2">
    <name type="scientific">Pleionea litopenaei</name>
    <dbReference type="NCBI Taxonomy" id="3070815"/>
    <lineage>
        <taxon>Bacteria</taxon>
        <taxon>Pseudomonadati</taxon>
        <taxon>Pseudomonadota</taxon>
        <taxon>Gammaproteobacteria</taxon>
        <taxon>Oceanospirillales</taxon>
        <taxon>Pleioneaceae</taxon>
        <taxon>Pleionea</taxon>
    </lineage>
</organism>
<evidence type="ECO:0000313" key="2">
    <source>
        <dbReference type="Proteomes" id="UP001239782"/>
    </source>
</evidence>
<evidence type="ECO:0000313" key="1">
    <source>
        <dbReference type="EMBL" id="WMS88766.1"/>
    </source>
</evidence>
<proteinExistence type="predicted"/>
<dbReference type="KEGG" id="plei:Q9312_07565"/>
<dbReference type="Gene3D" id="3.90.70.10">
    <property type="entry name" value="Cysteine proteinases"/>
    <property type="match status" value="1"/>
</dbReference>
<name>A0AA51X8A8_9GAMM</name>
<dbReference type="InterPro" id="IPR022118">
    <property type="entry name" value="Peptidase_C70_AvrRpt2"/>
</dbReference>
<keyword evidence="2" id="KW-1185">Reference proteome</keyword>
<dbReference type="AlphaFoldDB" id="A0AA51X8A8"/>
<reference evidence="1 2" key="1">
    <citation type="submission" date="2023-08" db="EMBL/GenBank/DDBJ databases">
        <title>Pleionea litopenaei sp. nov., isolated from stomach of juvenile Litopenaeus vannamei.</title>
        <authorList>
            <person name="Rho A.M."/>
            <person name="Hwang C.Y."/>
        </authorList>
    </citation>
    <scope>NUCLEOTIDE SEQUENCE [LARGE SCALE GENOMIC DNA]</scope>
    <source>
        <strain evidence="1 2">HL-JVS1</strain>
    </source>
</reference>
<dbReference type="RefSeq" id="WP_309203987.1">
    <property type="nucleotide sequence ID" value="NZ_CP133548.1"/>
</dbReference>
<dbReference type="Proteomes" id="UP001239782">
    <property type="component" value="Chromosome"/>
</dbReference>
<dbReference type="Pfam" id="PF12385">
    <property type="entry name" value="Peptidase_C70"/>
    <property type="match status" value="1"/>
</dbReference>
<gene>
    <name evidence="1" type="ORF">Q9312_07565</name>
</gene>
<dbReference type="EMBL" id="CP133548">
    <property type="protein sequence ID" value="WMS88766.1"/>
    <property type="molecule type" value="Genomic_DNA"/>
</dbReference>
<sequence length="166" mass="18520">MSHIMKSLIVFLVVGLSVNLSAIERQMAQNWCWAASVQDVMAQAGLYQTQPQIAARLDGWPRDRPAYIQELVMLLNSYGFRAWQAGRPGSPQELYSILTQGWKLIAFVRPSSGPVGHFIVIQGIDPHTGGIIVSDPWTGQTYFTSLAQLYQTWRWGDSVVVGAPMR</sequence>
<protein>
    <submittedName>
        <fullName evidence="1">Papain-like cysteine protease family protein</fullName>
    </submittedName>
</protein>